<accession>A0A1G8SS97</accession>
<dbReference type="GO" id="GO:0032259">
    <property type="term" value="P:methylation"/>
    <property type="evidence" value="ECO:0007669"/>
    <property type="project" value="UniProtKB-KW"/>
</dbReference>
<dbReference type="GO" id="GO:0008168">
    <property type="term" value="F:methyltransferase activity"/>
    <property type="evidence" value="ECO:0007669"/>
    <property type="project" value="UniProtKB-KW"/>
</dbReference>
<proteinExistence type="predicted"/>
<dbReference type="CDD" id="cd06445">
    <property type="entry name" value="ATase"/>
    <property type="match status" value="1"/>
</dbReference>
<keyword evidence="4" id="KW-1185">Reference proteome</keyword>
<keyword evidence="1" id="KW-0227">DNA damage</keyword>
<dbReference type="PANTHER" id="PTHR42942:SF1">
    <property type="entry name" value="ALKYLTRANSFERASE-LIKE PROTEIN 1"/>
    <property type="match status" value="1"/>
</dbReference>
<keyword evidence="3" id="KW-0489">Methyltransferase</keyword>
<evidence type="ECO:0000313" key="4">
    <source>
        <dbReference type="Proteomes" id="UP000199050"/>
    </source>
</evidence>
<dbReference type="PANTHER" id="PTHR42942">
    <property type="entry name" value="6-O-METHYLGUANINE DNA METHYLTRANSFERASE"/>
    <property type="match status" value="1"/>
</dbReference>
<gene>
    <name evidence="3" type="ORF">SAMN05216192_11528</name>
</gene>
<dbReference type="InterPro" id="IPR014048">
    <property type="entry name" value="MethylDNA_cys_MeTrfase_DNA-bd"/>
</dbReference>
<keyword evidence="3" id="KW-0808">Transferase</keyword>
<dbReference type="InterPro" id="IPR036217">
    <property type="entry name" value="MethylDNA_cys_MeTrfase_DNAb"/>
</dbReference>
<dbReference type="InterPro" id="IPR052520">
    <property type="entry name" value="ATL_DNA_repair"/>
</dbReference>
<dbReference type="OrthoDB" id="9789813at2"/>
<dbReference type="InterPro" id="IPR036388">
    <property type="entry name" value="WH-like_DNA-bd_sf"/>
</dbReference>
<dbReference type="SUPFAM" id="SSF46767">
    <property type="entry name" value="Methylated DNA-protein cysteine methyltransferase, C-terminal domain"/>
    <property type="match status" value="1"/>
</dbReference>
<feature type="domain" description="Methylated-DNA-[protein]-cysteine S-methyltransferase DNA binding" evidence="2">
    <location>
        <begin position="3"/>
        <end position="83"/>
    </location>
</feature>
<dbReference type="AlphaFoldDB" id="A0A1G8SS97"/>
<reference evidence="4" key="1">
    <citation type="submission" date="2016-10" db="EMBL/GenBank/DDBJ databases">
        <authorList>
            <person name="Varghese N."/>
            <person name="Submissions S."/>
        </authorList>
    </citation>
    <scope>NUCLEOTIDE SEQUENCE [LARGE SCALE GENOMIC DNA]</scope>
    <source>
        <strain evidence="4">CGMCC 1.11012</strain>
    </source>
</reference>
<dbReference type="Gene3D" id="1.10.10.10">
    <property type="entry name" value="Winged helix-like DNA-binding domain superfamily/Winged helix DNA-binding domain"/>
    <property type="match status" value="1"/>
</dbReference>
<name>A0A1G8SS97_9BACL</name>
<dbReference type="RefSeq" id="WP_090715120.1">
    <property type="nucleotide sequence ID" value="NZ_CBCSKY010000017.1"/>
</dbReference>
<evidence type="ECO:0000256" key="1">
    <source>
        <dbReference type="ARBA" id="ARBA00022763"/>
    </source>
</evidence>
<dbReference type="EMBL" id="FNDX01000015">
    <property type="protein sequence ID" value="SDJ31480.1"/>
    <property type="molecule type" value="Genomic_DNA"/>
</dbReference>
<evidence type="ECO:0000313" key="3">
    <source>
        <dbReference type="EMBL" id="SDJ31480.1"/>
    </source>
</evidence>
<evidence type="ECO:0000259" key="2">
    <source>
        <dbReference type="Pfam" id="PF01035"/>
    </source>
</evidence>
<sequence length="113" mass="12499">MTPFTANVIAVIQAIPEGKVMTYGGVAKAAGSPRAARQVVRILHSMSRKYRLPWHRVINAKGRIALDDESGSVQRLYLSGEGVEFEPDGAINLELYLYVPEADPENYFLPPLE</sequence>
<dbReference type="Pfam" id="PF01035">
    <property type="entry name" value="DNA_binding_1"/>
    <property type="match status" value="1"/>
</dbReference>
<dbReference type="GO" id="GO:0006281">
    <property type="term" value="P:DNA repair"/>
    <property type="evidence" value="ECO:0007669"/>
    <property type="project" value="InterPro"/>
</dbReference>
<protein>
    <submittedName>
        <fullName evidence="3">Methylated-DNA-protein-cysteine methyltransferase related protein</fullName>
    </submittedName>
</protein>
<dbReference type="Proteomes" id="UP000199050">
    <property type="component" value="Unassembled WGS sequence"/>
</dbReference>
<organism evidence="3 4">
    <name type="scientific">Paenibacillus typhae</name>
    <dbReference type="NCBI Taxonomy" id="1174501"/>
    <lineage>
        <taxon>Bacteria</taxon>
        <taxon>Bacillati</taxon>
        <taxon>Bacillota</taxon>
        <taxon>Bacilli</taxon>
        <taxon>Bacillales</taxon>
        <taxon>Paenibacillaceae</taxon>
        <taxon>Paenibacillus</taxon>
    </lineage>
</organism>